<protein>
    <submittedName>
        <fullName evidence="3">Uncharacterized protein</fullName>
    </submittedName>
</protein>
<organism evidence="2 3">
    <name type="scientific">Romanomermis culicivorax</name>
    <name type="common">Nematode worm</name>
    <dbReference type="NCBI Taxonomy" id="13658"/>
    <lineage>
        <taxon>Eukaryota</taxon>
        <taxon>Metazoa</taxon>
        <taxon>Ecdysozoa</taxon>
        <taxon>Nematoda</taxon>
        <taxon>Enoplea</taxon>
        <taxon>Dorylaimia</taxon>
        <taxon>Mermithida</taxon>
        <taxon>Mermithoidea</taxon>
        <taxon>Mermithidae</taxon>
        <taxon>Romanomermis</taxon>
    </lineage>
</organism>
<accession>A0A915HR53</accession>
<evidence type="ECO:0000313" key="3">
    <source>
        <dbReference type="WBParaSite" id="nRc.2.0.1.t03920-RA"/>
    </source>
</evidence>
<proteinExistence type="predicted"/>
<feature type="region of interest" description="Disordered" evidence="1">
    <location>
        <begin position="166"/>
        <end position="190"/>
    </location>
</feature>
<evidence type="ECO:0000256" key="1">
    <source>
        <dbReference type="SAM" id="MobiDB-lite"/>
    </source>
</evidence>
<dbReference type="AlphaFoldDB" id="A0A915HR53"/>
<reference evidence="3" key="1">
    <citation type="submission" date="2022-11" db="UniProtKB">
        <authorList>
            <consortium name="WormBaseParasite"/>
        </authorList>
    </citation>
    <scope>IDENTIFICATION</scope>
</reference>
<dbReference type="Proteomes" id="UP000887565">
    <property type="component" value="Unplaced"/>
</dbReference>
<sequence>MLDAEEDKSKAPELEVIEYDNEEMIEELNIQGRYRFFGQHIQTIPNKNELLSPARNKLEEIQKCLDNNKQLQRIIQLGVNGSSIADVLYIGHLLKKRFEEDSMGREFRIGTMMDVIRKGITNRFSILETNLYNMNRLSSTLKNRNRNRGFKIIEIETETLETLKPKLEDPESENGTPLDITWSSTIDNTE</sequence>
<name>A0A915HR53_ROMCU</name>
<feature type="compositionally biased region" description="Polar residues" evidence="1">
    <location>
        <begin position="181"/>
        <end position="190"/>
    </location>
</feature>
<keyword evidence="2" id="KW-1185">Reference proteome</keyword>
<evidence type="ECO:0000313" key="2">
    <source>
        <dbReference type="Proteomes" id="UP000887565"/>
    </source>
</evidence>
<dbReference type="WBParaSite" id="nRc.2.0.1.t03920-RA">
    <property type="protein sequence ID" value="nRc.2.0.1.t03920-RA"/>
    <property type="gene ID" value="nRc.2.0.1.g03920"/>
</dbReference>